<evidence type="ECO:0000259" key="1">
    <source>
        <dbReference type="PROSITE" id="PS51192"/>
    </source>
</evidence>
<dbReference type="Pfam" id="PF00270">
    <property type="entry name" value="DEAD"/>
    <property type="match status" value="1"/>
</dbReference>
<dbReference type="Pfam" id="PF18019">
    <property type="entry name" value="Cas3_HD"/>
    <property type="match status" value="1"/>
</dbReference>
<feature type="domain" description="Helicase ATP-binding" evidence="1">
    <location>
        <begin position="235"/>
        <end position="414"/>
    </location>
</feature>
<dbReference type="KEGG" id="dbk:DGMP_27600"/>
<sequence length="425" mass="48135">MKYYAHSLEGRPPEEWQELEEHLKNVAEMAAKFARPFGGENFAAPAGENHDVGKGTNTWQAYLRRMNGIEDEFSVYYEGHPGHAIEGAKWLFKHSKQAGKLLSYCVAGHHGGLPNWDDRRAAALREKLAAPPGEIAFPHQLSELVEELPCVIEPERFGFQLQFFTRMIFSCLVDADFLDTERFLDPKRSGWRGVYPASGELHEHFWRNFNKLRVMAEPGLKVNQQREKVLADCLLAAEEEPGIFSLTVPTGGGKTLASLAFALNHAKKHGKRRIIYVIPFTSIIEQNAGVFREMLGEEAVLEHHCNFLVDEKDWRARLAAENWDAPVVVTTNVQFFDSFYGNRTSKCRKLHNIADSVVIFDEVQAIPVERLKPCLEVIKELSKNYGVTTVLCTATQPAIEQSEQFPAGLKIDREIIRDVGDYLRP</sequence>
<dbReference type="Proteomes" id="UP000826725">
    <property type="component" value="Chromosome"/>
</dbReference>
<dbReference type="InterPro" id="IPR006483">
    <property type="entry name" value="CRISPR-assoc_Cas3_HD"/>
</dbReference>
<dbReference type="InterPro" id="IPR014001">
    <property type="entry name" value="Helicase_ATP-bd"/>
</dbReference>
<feature type="domain" description="HD Cas3-type" evidence="2">
    <location>
        <begin position="12"/>
        <end position="178"/>
    </location>
</feature>
<dbReference type="InterPro" id="IPR011545">
    <property type="entry name" value="DEAD/DEAH_box_helicase_dom"/>
</dbReference>
<keyword evidence="4" id="KW-1185">Reference proteome</keyword>
<dbReference type="AlphaFoldDB" id="A0A8D5FI63"/>
<reference evidence="3" key="1">
    <citation type="submission" date="2020-09" db="EMBL/GenBank/DDBJ databases">
        <title>Desulfogranum mesoprofundum gen. nov., sp. nov., a novel mesophilic, sulfate-reducing chemolithoautotroph isolated from a deep-sea hydrothermal vent chimney in the Suiyo Seamount.</title>
        <authorList>
            <person name="Hashimoto Y."/>
            <person name="Nakagawa S."/>
        </authorList>
    </citation>
    <scope>NUCLEOTIDE SEQUENCE</scope>
    <source>
        <strain evidence="3">KT2</strain>
    </source>
</reference>
<dbReference type="GO" id="GO:0005524">
    <property type="term" value="F:ATP binding"/>
    <property type="evidence" value="ECO:0007669"/>
    <property type="project" value="InterPro"/>
</dbReference>
<name>A0A8D5FI63_9BACT</name>
<dbReference type="NCBIfam" id="TIGR01596">
    <property type="entry name" value="cas3_HD"/>
    <property type="match status" value="1"/>
</dbReference>
<accession>A0A8D5FI63</accession>
<dbReference type="CDD" id="cd09641">
    <property type="entry name" value="Cas3''_I"/>
    <property type="match status" value="1"/>
</dbReference>
<dbReference type="GO" id="GO:0003676">
    <property type="term" value="F:nucleic acid binding"/>
    <property type="evidence" value="ECO:0007669"/>
    <property type="project" value="InterPro"/>
</dbReference>
<dbReference type="EMBL" id="AP024086">
    <property type="protein sequence ID" value="BCL62067.1"/>
    <property type="molecule type" value="Genomic_DNA"/>
</dbReference>
<evidence type="ECO:0008006" key="5">
    <source>
        <dbReference type="Google" id="ProtNLM"/>
    </source>
</evidence>
<evidence type="ECO:0000313" key="3">
    <source>
        <dbReference type="EMBL" id="BCL62067.1"/>
    </source>
</evidence>
<dbReference type="RefSeq" id="WP_228854471.1">
    <property type="nucleotide sequence ID" value="NZ_AP024086.1"/>
</dbReference>
<dbReference type="PROSITE" id="PS51643">
    <property type="entry name" value="HD_CAS3"/>
    <property type="match status" value="1"/>
</dbReference>
<protein>
    <recommendedName>
        <fullName evidence="5">CRISPR-associated endonuclease Cas3</fullName>
    </recommendedName>
</protein>
<evidence type="ECO:0000313" key="4">
    <source>
        <dbReference type="Proteomes" id="UP000826725"/>
    </source>
</evidence>
<dbReference type="PROSITE" id="PS51192">
    <property type="entry name" value="HELICASE_ATP_BIND_1"/>
    <property type="match status" value="1"/>
</dbReference>
<dbReference type="CDD" id="cd17930">
    <property type="entry name" value="DEXHc_cas3"/>
    <property type="match status" value="1"/>
</dbReference>
<dbReference type="SMART" id="SM00487">
    <property type="entry name" value="DEXDc"/>
    <property type="match status" value="1"/>
</dbReference>
<gene>
    <name evidence="3" type="ORF">DGMP_27600</name>
</gene>
<organism evidence="3 4">
    <name type="scientific">Desulfomarina profundi</name>
    <dbReference type="NCBI Taxonomy" id="2772557"/>
    <lineage>
        <taxon>Bacteria</taxon>
        <taxon>Pseudomonadati</taxon>
        <taxon>Thermodesulfobacteriota</taxon>
        <taxon>Desulfobulbia</taxon>
        <taxon>Desulfobulbales</taxon>
        <taxon>Desulfobulbaceae</taxon>
        <taxon>Desulfomarina</taxon>
    </lineage>
</organism>
<evidence type="ECO:0000259" key="2">
    <source>
        <dbReference type="PROSITE" id="PS51643"/>
    </source>
</evidence>
<proteinExistence type="predicted"/>